<evidence type="ECO:0000259" key="1">
    <source>
        <dbReference type="PROSITE" id="PS50910"/>
    </source>
</evidence>
<dbReference type="RefSeq" id="WP_176226343.1">
    <property type="nucleotide sequence ID" value="NZ_BLRU01000001.1"/>
</dbReference>
<evidence type="ECO:0000313" key="2">
    <source>
        <dbReference type="EMBL" id="GFP18526.1"/>
    </source>
</evidence>
<protein>
    <recommendedName>
        <fullName evidence="1">HEPN domain-containing protein</fullName>
    </recommendedName>
</protein>
<dbReference type="PANTHER" id="PTHR33933">
    <property type="entry name" value="NUCLEOTIDYLTRANSFERASE"/>
    <property type="match status" value="1"/>
</dbReference>
<dbReference type="Pfam" id="PF05168">
    <property type="entry name" value="HEPN"/>
    <property type="match status" value="1"/>
</dbReference>
<dbReference type="SMART" id="SM00748">
    <property type="entry name" value="HEPN"/>
    <property type="match status" value="1"/>
</dbReference>
<dbReference type="PROSITE" id="PS50910">
    <property type="entry name" value="HEPN"/>
    <property type="match status" value="1"/>
</dbReference>
<evidence type="ECO:0000313" key="4">
    <source>
        <dbReference type="EMBL" id="GFP30616.1"/>
    </source>
</evidence>
<dbReference type="GO" id="GO:0016779">
    <property type="term" value="F:nucleotidyltransferase activity"/>
    <property type="evidence" value="ECO:0007669"/>
    <property type="project" value="InterPro"/>
</dbReference>
<dbReference type="SUPFAM" id="SSF81593">
    <property type="entry name" value="Nucleotidyltransferase substrate binding subunit/domain"/>
    <property type="match status" value="1"/>
</dbReference>
<evidence type="ECO:0000313" key="7">
    <source>
        <dbReference type="Proteomes" id="UP000588083"/>
    </source>
</evidence>
<dbReference type="EMBL" id="BLRZ01000083">
    <property type="protein sequence ID" value="GFP30616.1"/>
    <property type="molecule type" value="Genomic_DNA"/>
</dbReference>
<dbReference type="Proteomes" id="UP000580051">
    <property type="component" value="Unassembled WGS sequence"/>
</dbReference>
<evidence type="ECO:0000313" key="6">
    <source>
        <dbReference type="Proteomes" id="UP000580051"/>
    </source>
</evidence>
<dbReference type="Gene3D" id="1.20.120.330">
    <property type="entry name" value="Nucleotidyltransferases domain 2"/>
    <property type="match status" value="1"/>
</dbReference>
<evidence type="ECO:0000313" key="3">
    <source>
        <dbReference type="EMBL" id="GFP21209.1"/>
    </source>
</evidence>
<dbReference type="Proteomes" id="UP000588083">
    <property type="component" value="Unassembled WGS sequence"/>
</dbReference>
<dbReference type="EMBL" id="BLRU01000001">
    <property type="protein sequence ID" value="GFP18526.1"/>
    <property type="molecule type" value="Genomic_DNA"/>
</dbReference>
<dbReference type="SUPFAM" id="SSF81301">
    <property type="entry name" value="Nucleotidyltransferase"/>
    <property type="match status" value="1"/>
</dbReference>
<dbReference type="InterPro" id="IPR052548">
    <property type="entry name" value="Type_VII_TA_antitoxin"/>
</dbReference>
<evidence type="ECO:0000313" key="5">
    <source>
        <dbReference type="Proteomes" id="UP000574717"/>
    </source>
</evidence>
<dbReference type="AlphaFoldDB" id="A0A6V8NJ29"/>
<dbReference type="PANTHER" id="PTHR33933:SF1">
    <property type="entry name" value="PROTEIN ADENYLYLTRANSFERASE MNTA-RELATED"/>
    <property type="match status" value="1"/>
</dbReference>
<feature type="domain" description="HEPN" evidence="1">
    <location>
        <begin position="160"/>
        <end position="280"/>
    </location>
</feature>
<reference evidence="5 6" key="1">
    <citation type="journal article" date="2020" name="Front. Microbiol.">
        <title>Single-cell genomics of novel Actinobacteria with the Wood-Ljungdahl pathway discovered in a serpentinizing system.</title>
        <authorList>
            <person name="Merino N."/>
            <person name="Kawai M."/>
            <person name="Boyd E.S."/>
            <person name="Colman D.R."/>
            <person name="McGlynn S.E."/>
            <person name="Nealson K.H."/>
            <person name="Kurokawa K."/>
            <person name="Hongoh Y."/>
        </authorList>
    </citation>
    <scope>NUCLEOTIDE SEQUENCE [LARGE SCALE GENOMIC DNA]</scope>
    <source>
        <strain evidence="2 5">S03</strain>
        <strain evidence="3 6">S06</strain>
        <strain evidence="4 7">S34</strain>
    </source>
</reference>
<accession>A0A6V8NJ29</accession>
<comment type="caution">
    <text evidence="2">The sequence shown here is derived from an EMBL/GenBank/DDBJ whole genome shotgun (WGS) entry which is preliminary data.</text>
</comment>
<organism evidence="2 5">
    <name type="scientific">Candidatus Hakubella thermalkaliphila</name>
    <dbReference type="NCBI Taxonomy" id="2754717"/>
    <lineage>
        <taxon>Bacteria</taxon>
        <taxon>Bacillati</taxon>
        <taxon>Actinomycetota</taxon>
        <taxon>Actinomycetota incertae sedis</taxon>
        <taxon>Candidatus Hakubellales</taxon>
        <taxon>Candidatus Hakubellaceae</taxon>
        <taxon>Candidatus Hakubella</taxon>
    </lineage>
</organism>
<dbReference type="InterPro" id="IPR007842">
    <property type="entry name" value="HEPN_dom"/>
</dbReference>
<dbReference type="Pfam" id="PF01909">
    <property type="entry name" value="NTP_transf_2"/>
    <property type="match status" value="1"/>
</dbReference>
<dbReference type="InterPro" id="IPR002934">
    <property type="entry name" value="Polymerase_NTP_transf_dom"/>
</dbReference>
<dbReference type="Gene3D" id="3.30.460.10">
    <property type="entry name" value="Beta Polymerase, domain 2"/>
    <property type="match status" value="1"/>
</dbReference>
<proteinExistence type="predicted"/>
<keyword evidence="7" id="KW-1185">Reference proteome</keyword>
<dbReference type="Proteomes" id="UP000574717">
    <property type="component" value="Unassembled WGS sequence"/>
</dbReference>
<dbReference type="EMBL" id="BLRV01000026">
    <property type="protein sequence ID" value="GFP21209.1"/>
    <property type="molecule type" value="Genomic_DNA"/>
</dbReference>
<dbReference type="InterPro" id="IPR043519">
    <property type="entry name" value="NT_sf"/>
</dbReference>
<gene>
    <name evidence="2" type="ORF">HKBW3S03_00031</name>
    <name evidence="3" type="ORF">HKBW3S06_00435</name>
    <name evidence="4" type="ORF">HKBW3S34_01536</name>
</gene>
<name>A0A6V8NJ29_9ACTN</name>
<sequence length="295" mass="33400">MDKDFVKEIGVALKKAPLPFKIISGVAFGSRVKDRVTSYSDFDILIVAEGINPKRHRRGEEIVLIKKTLPALPLDILLLTKGEVLSNFENHNPLFLDIAEEGVIIFDKDSFVESLMAETREYIRHKGIKKLKDGWAFPVQPGRATFLSKVSNKDFSLAMLKDGERDLTIGKKLAEDAFYDKAVYHFQQAVEKCIKSVLIAMGVFQKTHFVGEVLTGLAEKEDFPEKWRQDILEAAEISEGMEPEVSLGRYPGIIEDSLWLPFEEYEKEDADKALQKADKVLSIARRFVDDWFSGA</sequence>